<proteinExistence type="predicted"/>
<keyword evidence="3" id="KW-1185">Reference proteome</keyword>
<dbReference type="EMBL" id="LSEF01000071">
    <property type="protein sequence ID" value="OAF14088.1"/>
    <property type="molecule type" value="Genomic_DNA"/>
</dbReference>
<dbReference type="AlphaFoldDB" id="A0A176Z1X7"/>
<feature type="chain" id="PRO_5008055328" evidence="1">
    <location>
        <begin position="24"/>
        <end position="84"/>
    </location>
</feature>
<organism evidence="2 3">
    <name type="scientific">Bradyrhizobium neotropicale</name>
    <dbReference type="NCBI Taxonomy" id="1497615"/>
    <lineage>
        <taxon>Bacteria</taxon>
        <taxon>Pseudomonadati</taxon>
        <taxon>Pseudomonadota</taxon>
        <taxon>Alphaproteobacteria</taxon>
        <taxon>Hyphomicrobiales</taxon>
        <taxon>Nitrobacteraceae</taxon>
        <taxon>Bradyrhizobium</taxon>
    </lineage>
</organism>
<dbReference type="InterPro" id="IPR024446">
    <property type="entry name" value="PXPV"/>
</dbReference>
<dbReference type="NCBIfam" id="NF047412">
    <property type="entry name" value="sig_GCG_CRPN_rpt"/>
    <property type="match status" value="1"/>
</dbReference>
<accession>A0A176Z1X7</accession>
<feature type="signal peptide" evidence="1">
    <location>
        <begin position="1"/>
        <end position="23"/>
    </location>
</feature>
<comment type="caution">
    <text evidence="2">The sequence shown here is derived from an EMBL/GenBank/DDBJ whole genome shotgun (WGS) entry which is preliminary data.</text>
</comment>
<dbReference type="InterPro" id="IPR058110">
    <property type="entry name" value="GCG_CRPN_dom"/>
</dbReference>
<sequence length="84" mass="8775">MKYLFAAVMLASAVVGFSEAASAAGGCGPGWYRGPYGGCRPMRGGPVVVAPGPVVVAPAPVVVVPRARVCPYGFRWYYGRCRPI</sequence>
<name>A0A176Z1X7_9BRAD</name>
<dbReference type="Proteomes" id="UP000077173">
    <property type="component" value="Unassembled WGS sequence"/>
</dbReference>
<evidence type="ECO:0000313" key="2">
    <source>
        <dbReference type="EMBL" id="OAF14088.1"/>
    </source>
</evidence>
<keyword evidence="1" id="KW-0732">Signal</keyword>
<evidence type="ECO:0000256" key="1">
    <source>
        <dbReference type="SAM" id="SignalP"/>
    </source>
</evidence>
<dbReference type="GeneID" id="32581784"/>
<dbReference type="RefSeq" id="WP_063679780.1">
    <property type="nucleotide sequence ID" value="NZ_LSEF01000071.1"/>
</dbReference>
<dbReference type="Pfam" id="PF12778">
    <property type="entry name" value="PXPV"/>
    <property type="match status" value="1"/>
</dbReference>
<reference evidence="2 3" key="1">
    <citation type="submission" date="2016-02" db="EMBL/GenBank/DDBJ databases">
        <title>Draft genome sequence of the strain BR 10247T Bradyrhizobium neotropicale isolated from nodules of Centrolobium paraense.</title>
        <authorList>
            <person name="Simoes-Araujo J.L."/>
            <person name="Barauna A.C."/>
            <person name="Silva K."/>
            <person name="Zilli J.E."/>
        </authorList>
    </citation>
    <scope>NUCLEOTIDE SEQUENCE [LARGE SCALE GENOMIC DNA]</scope>
    <source>
        <strain evidence="2 3">BR 10247</strain>
    </source>
</reference>
<protein>
    <submittedName>
        <fullName evidence="2">Uncharacterized protein</fullName>
    </submittedName>
</protein>
<evidence type="ECO:0000313" key="3">
    <source>
        <dbReference type="Proteomes" id="UP000077173"/>
    </source>
</evidence>
<gene>
    <name evidence="2" type="ORF">AXW67_00385</name>
</gene>